<feature type="transmembrane region" description="Helical" evidence="1">
    <location>
        <begin position="203"/>
        <end position="223"/>
    </location>
</feature>
<dbReference type="RefSeq" id="WP_286289469.1">
    <property type="nucleotide sequence ID" value="NZ_JASXSZ010000004.1"/>
</dbReference>
<name>A0ABT7N1H8_9MICO</name>
<sequence>MSWSSWRIVAASIAITGVVAGGVVDVARGFRLGEDMGLVVADYFSYFTVVSVISTIVVLFIAARPHGPLATPDGMESPALAVALATTSTAMIILSIVYNTMLRGLPLVLATPDPAWVAFLDRWSEETMHVVLPAYLVIDVLFAPRRRRLTWRALIGIVGIPLGWALYTMVRGPLVDAPDGSTRYWYPYPFLDPNGPEGYQTPLIYIGVIAAAFLILGSVMVLLTHRHRSVPRADRADRAVVARARPRAHV</sequence>
<feature type="transmembrane region" description="Helical" evidence="1">
    <location>
        <begin position="44"/>
        <end position="63"/>
    </location>
</feature>
<dbReference type="InterPro" id="IPR049713">
    <property type="entry name" value="Pr6Pr-like"/>
</dbReference>
<keyword evidence="1" id="KW-1133">Transmembrane helix</keyword>
<reference evidence="2 3" key="1">
    <citation type="submission" date="2023-06" db="EMBL/GenBank/DDBJ databases">
        <title>Microbacterium sp. nov., isolated from a waste landfill.</title>
        <authorList>
            <person name="Wen W."/>
        </authorList>
    </citation>
    <scope>NUCLEOTIDE SEQUENCE [LARGE SCALE GENOMIC DNA]</scope>
    <source>
        <strain evidence="2 3">ASV49</strain>
    </source>
</reference>
<accession>A0ABT7N1H8</accession>
<gene>
    <name evidence="2" type="ORF">QSV35_14355</name>
</gene>
<comment type="caution">
    <text evidence="2">The sequence shown here is derived from an EMBL/GenBank/DDBJ whole genome shotgun (WGS) entry which is preliminary data.</text>
</comment>
<keyword evidence="1" id="KW-0812">Transmembrane</keyword>
<evidence type="ECO:0000256" key="1">
    <source>
        <dbReference type="SAM" id="Phobius"/>
    </source>
</evidence>
<dbReference type="Proteomes" id="UP001235064">
    <property type="component" value="Unassembled WGS sequence"/>
</dbReference>
<feature type="transmembrane region" description="Helical" evidence="1">
    <location>
        <begin position="75"/>
        <end position="98"/>
    </location>
</feature>
<keyword evidence="3" id="KW-1185">Reference proteome</keyword>
<evidence type="ECO:0000313" key="2">
    <source>
        <dbReference type="EMBL" id="MDL9980521.1"/>
    </source>
</evidence>
<dbReference type="NCBIfam" id="NF038065">
    <property type="entry name" value="Pr6Pr"/>
    <property type="match status" value="1"/>
</dbReference>
<dbReference type="EMBL" id="JASXSZ010000004">
    <property type="protein sequence ID" value="MDL9980521.1"/>
    <property type="molecule type" value="Genomic_DNA"/>
</dbReference>
<protein>
    <submittedName>
        <fullName evidence="2">Pr6Pr family membrane protein</fullName>
    </submittedName>
</protein>
<evidence type="ECO:0000313" key="3">
    <source>
        <dbReference type="Proteomes" id="UP001235064"/>
    </source>
</evidence>
<proteinExistence type="predicted"/>
<organism evidence="2 3">
    <name type="scientific">Microbacterium candidum</name>
    <dbReference type="NCBI Taxonomy" id="3041922"/>
    <lineage>
        <taxon>Bacteria</taxon>
        <taxon>Bacillati</taxon>
        <taxon>Actinomycetota</taxon>
        <taxon>Actinomycetes</taxon>
        <taxon>Micrococcales</taxon>
        <taxon>Microbacteriaceae</taxon>
        <taxon>Microbacterium</taxon>
    </lineage>
</organism>
<keyword evidence="1" id="KW-0472">Membrane</keyword>
<feature type="transmembrane region" description="Helical" evidence="1">
    <location>
        <begin position="151"/>
        <end position="170"/>
    </location>
</feature>